<name>A0A9P1FTM2_9DINO</name>
<protein>
    <submittedName>
        <fullName evidence="6">Uncharacterized protein</fullName>
    </submittedName>
</protein>
<dbReference type="PROSITE" id="PS00678">
    <property type="entry name" value="WD_REPEATS_1"/>
    <property type="match status" value="1"/>
</dbReference>
<reference evidence="7" key="2">
    <citation type="submission" date="2024-04" db="EMBL/GenBank/DDBJ databases">
        <authorList>
            <person name="Chen Y."/>
            <person name="Shah S."/>
            <person name="Dougan E. K."/>
            <person name="Thang M."/>
            <person name="Chan C."/>
        </authorList>
    </citation>
    <scope>NUCLEOTIDE SEQUENCE [LARGE SCALE GENOMIC DNA]</scope>
</reference>
<evidence type="ECO:0000313" key="6">
    <source>
        <dbReference type="EMBL" id="CAI3989149.1"/>
    </source>
</evidence>
<dbReference type="EMBL" id="CAMXCT020001336">
    <property type="protein sequence ID" value="CAL1142524.1"/>
    <property type="molecule type" value="Genomic_DNA"/>
</dbReference>
<dbReference type="InterPro" id="IPR001680">
    <property type="entry name" value="WD40_rpt"/>
</dbReference>
<comment type="caution">
    <text evidence="6">The sequence shown here is derived from an EMBL/GenBank/DDBJ whole genome shotgun (WGS) entry which is preliminary data.</text>
</comment>
<evidence type="ECO:0000313" key="7">
    <source>
        <dbReference type="EMBL" id="CAL1142524.1"/>
    </source>
</evidence>
<organism evidence="6">
    <name type="scientific">Cladocopium goreaui</name>
    <dbReference type="NCBI Taxonomy" id="2562237"/>
    <lineage>
        <taxon>Eukaryota</taxon>
        <taxon>Sar</taxon>
        <taxon>Alveolata</taxon>
        <taxon>Dinophyceae</taxon>
        <taxon>Suessiales</taxon>
        <taxon>Symbiodiniaceae</taxon>
        <taxon>Cladocopium</taxon>
    </lineage>
</organism>
<dbReference type="EMBL" id="CAMXCT030001336">
    <property type="protein sequence ID" value="CAL4776461.1"/>
    <property type="molecule type" value="Genomic_DNA"/>
</dbReference>
<evidence type="ECO:0000256" key="4">
    <source>
        <dbReference type="ARBA" id="ARBA00023242"/>
    </source>
</evidence>
<comment type="subcellular location">
    <subcellularLocation>
        <location evidence="1">Nucleus</location>
        <location evidence="1">Nucleolus</location>
    </subcellularLocation>
</comment>
<dbReference type="SUPFAM" id="SSF50978">
    <property type="entry name" value="WD40 repeat-like"/>
    <property type="match status" value="1"/>
</dbReference>
<dbReference type="GO" id="GO:0045943">
    <property type="term" value="P:positive regulation of transcription by RNA polymerase I"/>
    <property type="evidence" value="ECO:0007669"/>
    <property type="project" value="TreeGrafter"/>
</dbReference>
<dbReference type="Proteomes" id="UP001152797">
    <property type="component" value="Unassembled WGS sequence"/>
</dbReference>
<dbReference type="InterPro" id="IPR015943">
    <property type="entry name" value="WD40/YVTN_repeat-like_dom_sf"/>
</dbReference>
<gene>
    <name evidence="6" type="ORF">C1SCF055_LOCUS16243</name>
</gene>
<evidence type="ECO:0000256" key="5">
    <source>
        <dbReference type="PROSITE-ProRule" id="PRU00221"/>
    </source>
</evidence>
<evidence type="ECO:0000256" key="1">
    <source>
        <dbReference type="ARBA" id="ARBA00004604"/>
    </source>
</evidence>
<evidence type="ECO:0000256" key="2">
    <source>
        <dbReference type="ARBA" id="ARBA00022574"/>
    </source>
</evidence>
<dbReference type="AlphaFoldDB" id="A0A9P1FTM2"/>
<reference evidence="6" key="1">
    <citation type="submission" date="2022-10" db="EMBL/GenBank/DDBJ databases">
        <authorList>
            <person name="Chen Y."/>
            <person name="Dougan E. K."/>
            <person name="Chan C."/>
            <person name="Rhodes N."/>
            <person name="Thang M."/>
        </authorList>
    </citation>
    <scope>NUCLEOTIDE SEQUENCE</scope>
</reference>
<feature type="repeat" description="WD" evidence="5">
    <location>
        <begin position="123"/>
        <end position="165"/>
    </location>
</feature>
<dbReference type="GO" id="GO:0005730">
    <property type="term" value="C:nucleolus"/>
    <property type="evidence" value="ECO:0007669"/>
    <property type="project" value="UniProtKB-SubCell"/>
</dbReference>
<keyword evidence="3" id="KW-0677">Repeat</keyword>
<sequence>MGEPLEVRPLLRAKRFEDLVPETKALKELKPSFTRKEHSRITSASFSPVAPYRLAVVSGTKVGIWQPAALKEGALEEGKSLTKFKDVTLCASWRSDGKLLLVGEASGSCAVIEVEKNTILRRLRGHGDAVTCAAYAETEKSRCATGCKDGKLRLWDVATSELLSTMEAHDDCLKCCAVGPVGAGSWITAGHDQMVKLWDERSKPDKPAIAVNHGSPVECGCAFPGAALYASGGGTAVKVWDLAMTGKVLQELNDAHSKVIMDLDLDDKAATLISASFDGFVKVFNSVDFTHLCSYKQTGPCTCVAWRPDGNGLMVGLDDGSWQFRSRAGKTKKKAVGEGELVVGKRVLRRGKKDGPLKDEDDDEEEESEVEIQKSKKWKREEGFLRGHLHQPELEDHVVDQQGRTGREPKVTYLFRKFEYRKLAEYLFYYTKPREPSYGLSIVSQLLEQGALASALSEMGEELCFEALRWLQGAYSVSSDSLQQSLINELLLQLIDCNECLRPPQSQKLIGAMEKVEQMILKELQNQEALFETTGAIESIFS</sequence>
<proteinExistence type="predicted"/>
<dbReference type="OrthoDB" id="448752at2759"/>
<dbReference type="InterPro" id="IPR019775">
    <property type="entry name" value="WD40_repeat_CS"/>
</dbReference>
<dbReference type="Gene3D" id="2.130.10.10">
    <property type="entry name" value="YVTN repeat-like/Quinoprotein amine dehydrogenase"/>
    <property type="match status" value="2"/>
</dbReference>
<evidence type="ECO:0000313" key="8">
    <source>
        <dbReference type="Proteomes" id="UP001152797"/>
    </source>
</evidence>
<dbReference type="PROSITE" id="PS50294">
    <property type="entry name" value="WD_REPEATS_REGION"/>
    <property type="match status" value="1"/>
</dbReference>
<dbReference type="EMBL" id="CAMXCT010001336">
    <property type="protein sequence ID" value="CAI3989149.1"/>
    <property type="molecule type" value="Genomic_DNA"/>
</dbReference>
<evidence type="ECO:0000256" key="3">
    <source>
        <dbReference type="ARBA" id="ARBA00022737"/>
    </source>
</evidence>
<dbReference type="Pfam" id="PF00400">
    <property type="entry name" value="WD40"/>
    <property type="match status" value="4"/>
</dbReference>
<dbReference type="PROSITE" id="PS50082">
    <property type="entry name" value="WD_REPEATS_2"/>
    <property type="match status" value="1"/>
</dbReference>
<keyword evidence="8" id="KW-1185">Reference proteome</keyword>
<dbReference type="SMART" id="SM00320">
    <property type="entry name" value="WD40"/>
    <property type="match status" value="7"/>
</dbReference>
<dbReference type="GO" id="GO:0006364">
    <property type="term" value="P:rRNA processing"/>
    <property type="evidence" value="ECO:0007669"/>
    <property type="project" value="TreeGrafter"/>
</dbReference>
<dbReference type="InterPro" id="IPR036322">
    <property type="entry name" value="WD40_repeat_dom_sf"/>
</dbReference>
<keyword evidence="4" id="KW-0539">Nucleus</keyword>
<keyword evidence="2 5" id="KW-0853">WD repeat</keyword>
<dbReference type="PANTHER" id="PTHR19924:SF26">
    <property type="entry name" value="U3 SMALL NUCLEOLAR RNA-ASSOCIATED PROTEIN 15 HOMOLOG"/>
    <property type="match status" value="1"/>
</dbReference>
<accession>A0A9P1FTM2</accession>
<dbReference type="PANTHER" id="PTHR19924">
    <property type="entry name" value="UTP15 U3 SMALL NUCLEOLAR RNA-ASSOCIATED PROTEIN 15 FAMILY MEMBER"/>
    <property type="match status" value="1"/>
</dbReference>